<comment type="caution">
    <text evidence="4">The sequence shown here is derived from an EMBL/GenBank/DDBJ whole genome shotgun (WGS) entry which is preliminary data.</text>
</comment>
<dbReference type="Gene3D" id="3.40.309.10">
    <property type="entry name" value="Aldehyde Dehydrogenase, Chain A, domain 2"/>
    <property type="match status" value="1"/>
</dbReference>
<evidence type="ECO:0000256" key="2">
    <source>
        <dbReference type="ARBA" id="ARBA00023002"/>
    </source>
</evidence>
<proteinExistence type="inferred from homology"/>
<dbReference type="GO" id="GO:0009450">
    <property type="term" value="P:gamma-aminobutyric acid catabolic process"/>
    <property type="evidence" value="ECO:0007669"/>
    <property type="project" value="TreeGrafter"/>
</dbReference>
<evidence type="ECO:0000256" key="1">
    <source>
        <dbReference type="ARBA" id="ARBA00009986"/>
    </source>
</evidence>
<keyword evidence="2" id="KW-0560">Oxidoreductase</keyword>
<dbReference type="FunFam" id="3.40.605.10:FF:000005">
    <property type="entry name" value="Succinate-semialdehyde dehydrogenase I"/>
    <property type="match status" value="1"/>
</dbReference>
<protein>
    <submittedName>
        <fullName evidence="4">NAD-dependent succinate-semialdehyde dehydrogenase</fullName>
    </submittedName>
</protein>
<dbReference type="CDD" id="cd07103">
    <property type="entry name" value="ALDH_F5_SSADH_GabD"/>
    <property type="match status" value="1"/>
</dbReference>
<dbReference type="EMBL" id="JAKRYL010000033">
    <property type="protein sequence ID" value="MCL7749622.1"/>
    <property type="molecule type" value="Genomic_DNA"/>
</dbReference>
<organism evidence="4 5">
    <name type="scientific">Halalkalibacter alkaliphilus</name>
    <dbReference type="NCBI Taxonomy" id="2917993"/>
    <lineage>
        <taxon>Bacteria</taxon>
        <taxon>Bacillati</taxon>
        <taxon>Bacillota</taxon>
        <taxon>Bacilli</taxon>
        <taxon>Bacillales</taxon>
        <taxon>Bacillaceae</taxon>
        <taxon>Halalkalibacter</taxon>
    </lineage>
</organism>
<dbReference type="Gene3D" id="3.40.605.10">
    <property type="entry name" value="Aldehyde Dehydrogenase, Chain A, domain 1"/>
    <property type="match status" value="1"/>
</dbReference>
<reference evidence="4" key="1">
    <citation type="submission" date="2022-02" db="EMBL/GenBank/DDBJ databases">
        <title>Halalkalibacter sp. nov. isolated from Lonar Lake, India.</title>
        <authorList>
            <person name="Joshi A."/>
            <person name="Thite S."/>
            <person name="Lodha T."/>
        </authorList>
    </citation>
    <scope>NUCLEOTIDE SEQUENCE</scope>
    <source>
        <strain evidence="4">MEB205</strain>
    </source>
</reference>
<accession>A0A9X2CWH5</accession>
<evidence type="ECO:0000259" key="3">
    <source>
        <dbReference type="Pfam" id="PF00171"/>
    </source>
</evidence>
<dbReference type="InterPro" id="IPR016160">
    <property type="entry name" value="Ald_DH_CS_CYS"/>
</dbReference>
<dbReference type="GO" id="GO:0004777">
    <property type="term" value="F:succinate-semialdehyde dehydrogenase (NAD+) activity"/>
    <property type="evidence" value="ECO:0007669"/>
    <property type="project" value="TreeGrafter"/>
</dbReference>
<dbReference type="AlphaFoldDB" id="A0A9X2CWH5"/>
<dbReference type="InterPro" id="IPR016161">
    <property type="entry name" value="Ald_DH/histidinol_DH"/>
</dbReference>
<gene>
    <name evidence="4" type="ORF">MF646_21115</name>
</gene>
<dbReference type="InterPro" id="IPR016163">
    <property type="entry name" value="Ald_DH_C"/>
</dbReference>
<dbReference type="PROSITE" id="PS00070">
    <property type="entry name" value="ALDEHYDE_DEHYDR_CYS"/>
    <property type="match status" value="1"/>
</dbReference>
<dbReference type="InterPro" id="IPR015590">
    <property type="entry name" value="Aldehyde_DH_dom"/>
</dbReference>
<evidence type="ECO:0000313" key="5">
    <source>
        <dbReference type="Proteomes" id="UP001139150"/>
    </source>
</evidence>
<dbReference type="InterPro" id="IPR016162">
    <property type="entry name" value="Ald_DH_N"/>
</dbReference>
<sequence length="467" mass="50613">MKAYTGEVVTVTNPATKETIADVPKAGREETVDAINAANRALQSWKKLTAEERGAYVMKLRNLMLEHQDDLATIMTLEMGKVFQESQGEVVYASKFLEWYAEEGKRIYGRTIPASSPNKRLFVTKQPIGVVAAITPWNFPIAMLTRKLGPAIASGCTIVIKPAAQASLTALAFAKLVEKSGIPNGVINIVTGKTKEISDELFSNKIIKKISFTGSTEVGKALVTKSAAQLKKLSLELGGHAPFIILEDANISEAVEGALNSKFRNAGQTCVCANRIYVQKNVKEQFLAEFKKKVEGLKVGDSLKTRADIGPLVNESGLLKVEEHVQDAIANGGEVIYGGSRYEGANGYFYTPTILNNVTENMKIMFEETFGPVAPIVAFTNIDDVIESANDTDYGLAAYVYTNDINQAIKLSESLDFGIIGLNDAMPGVPQAPFGGMKESGLGREGGQEGIEDYLETKFISLQSNPY</sequence>
<dbReference type="Pfam" id="PF00171">
    <property type="entry name" value="Aldedh"/>
    <property type="match status" value="1"/>
</dbReference>
<evidence type="ECO:0000313" key="4">
    <source>
        <dbReference type="EMBL" id="MCL7749622.1"/>
    </source>
</evidence>
<name>A0A9X2CWH5_9BACI</name>
<dbReference type="FunFam" id="3.40.309.10:FF:000004">
    <property type="entry name" value="Succinate-semialdehyde dehydrogenase I"/>
    <property type="match status" value="1"/>
</dbReference>
<dbReference type="PANTHER" id="PTHR43353">
    <property type="entry name" value="SUCCINATE-SEMIALDEHYDE DEHYDROGENASE, MITOCHONDRIAL"/>
    <property type="match status" value="1"/>
</dbReference>
<feature type="domain" description="Aldehyde dehydrogenase" evidence="3">
    <location>
        <begin position="7"/>
        <end position="460"/>
    </location>
</feature>
<dbReference type="Proteomes" id="UP001139150">
    <property type="component" value="Unassembled WGS sequence"/>
</dbReference>
<dbReference type="FunFam" id="3.40.605.10:FF:000026">
    <property type="entry name" value="Aldehyde dehydrogenase, putative"/>
    <property type="match status" value="1"/>
</dbReference>
<dbReference type="InterPro" id="IPR050740">
    <property type="entry name" value="Aldehyde_DH_Superfamily"/>
</dbReference>
<dbReference type="SUPFAM" id="SSF53720">
    <property type="entry name" value="ALDH-like"/>
    <property type="match status" value="1"/>
</dbReference>
<comment type="similarity">
    <text evidence="1">Belongs to the aldehyde dehydrogenase family.</text>
</comment>
<keyword evidence="5" id="KW-1185">Reference proteome</keyword>
<dbReference type="PANTHER" id="PTHR43353:SF5">
    <property type="entry name" value="SUCCINATE-SEMIALDEHYDE DEHYDROGENASE, MITOCHONDRIAL"/>
    <property type="match status" value="1"/>
</dbReference>